<proteinExistence type="predicted"/>
<dbReference type="InterPro" id="IPR006680">
    <property type="entry name" value="Amidohydro-rel"/>
</dbReference>
<dbReference type="Proteomes" id="UP001299970">
    <property type="component" value="Unassembled WGS sequence"/>
</dbReference>
<dbReference type="InterPro" id="IPR032466">
    <property type="entry name" value="Metal_Hydrolase"/>
</dbReference>
<evidence type="ECO:0000256" key="1">
    <source>
        <dbReference type="ARBA" id="ARBA00023239"/>
    </source>
</evidence>
<dbReference type="SUPFAM" id="SSF51556">
    <property type="entry name" value="Metallo-dependent hydrolases"/>
    <property type="match status" value="1"/>
</dbReference>
<organism evidence="3 4">
    <name type="scientific">Pseudonocardia alaniniphila</name>
    <dbReference type="NCBI Taxonomy" id="75291"/>
    <lineage>
        <taxon>Bacteria</taxon>
        <taxon>Bacillati</taxon>
        <taxon>Actinomycetota</taxon>
        <taxon>Actinomycetes</taxon>
        <taxon>Pseudonocardiales</taxon>
        <taxon>Pseudonocardiaceae</taxon>
        <taxon>Pseudonocardia</taxon>
    </lineage>
</organism>
<dbReference type="Pfam" id="PF04909">
    <property type="entry name" value="Amidohydro_2"/>
    <property type="match status" value="1"/>
</dbReference>
<dbReference type="RefSeq" id="WP_241036450.1">
    <property type="nucleotide sequence ID" value="NZ_BAAAJF010000002.1"/>
</dbReference>
<keyword evidence="4" id="KW-1185">Reference proteome</keyword>
<evidence type="ECO:0000259" key="2">
    <source>
        <dbReference type="Pfam" id="PF04909"/>
    </source>
</evidence>
<evidence type="ECO:0000313" key="3">
    <source>
        <dbReference type="EMBL" id="MCH6166420.1"/>
    </source>
</evidence>
<sequence length="322" mass="34777">MTGSWIDVHAHYSPPSTAEQREASRQALREACFMVAEPYHWTVEKTLDHMDRTGIGMQLLSNQPAGTEALRASNDYGAELVQRYPHRFGLLAALPTDDPAAAMAELDRADEMRADGFAVTCRRNGVYLGDPSLEPMWAELDRRGATVFAHPDAYAAGTQGRPAPLIEVGFETTRTIVDMVYAGLFRKYPDMRLIVAHCGGGGTLPAMTGRLGLLGAEPWVPNPNALTADEMRTQLRRLYLDTAATGFASSLAPALVMTTPDHLVYGSDSGVPCSTEETIEANKQALLEFGGLTRQQREAVGRNAAALFPAAAARLDGWTAAA</sequence>
<reference evidence="3 4" key="1">
    <citation type="submission" date="2022-03" db="EMBL/GenBank/DDBJ databases">
        <title>Pseudonocardia alaer sp. nov., a novel actinomycete isolated from reed forest soil.</title>
        <authorList>
            <person name="Wang L."/>
        </authorList>
    </citation>
    <scope>NUCLEOTIDE SEQUENCE [LARGE SCALE GENOMIC DNA]</scope>
    <source>
        <strain evidence="3 4">Y-16303</strain>
    </source>
</reference>
<dbReference type="PANTHER" id="PTHR21240">
    <property type="entry name" value="2-AMINO-3-CARBOXYLMUCONATE-6-SEMIALDEHYDE DECARBOXYLASE"/>
    <property type="match status" value="1"/>
</dbReference>
<dbReference type="PANTHER" id="PTHR21240:SF28">
    <property type="entry name" value="ISO-OROTATE DECARBOXYLASE (EUROFUNG)"/>
    <property type="match status" value="1"/>
</dbReference>
<evidence type="ECO:0000313" key="4">
    <source>
        <dbReference type="Proteomes" id="UP001299970"/>
    </source>
</evidence>
<accession>A0ABS9TD01</accession>
<dbReference type="EMBL" id="JAKXMK010000009">
    <property type="protein sequence ID" value="MCH6166420.1"/>
    <property type="molecule type" value="Genomic_DNA"/>
</dbReference>
<comment type="caution">
    <text evidence="3">The sequence shown here is derived from an EMBL/GenBank/DDBJ whole genome shotgun (WGS) entry which is preliminary data.</text>
</comment>
<protein>
    <submittedName>
        <fullName evidence="3">Amidohydrolase family protein</fullName>
    </submittedName>
</protein>
<feature type="domain" description="Amidohydrolase-related" evidence="2">
    <location>
        <begin position="6"/>
        <end position="309"/>
    </location>
</feature>
<gene>
    <name evidence="3" type="ORF">MMF94_12060</name>
</gene>
<dbReference type="Gene3D" id="3.20.20.140">
    <property type="entry name" value="Metal-dependent hydrolases"/>
    <property type="match status" value="1"/>
</dbReference>
<name>A0ABS9TD01_9PSEU</name>
<dbReference type="InterPro" id="IPR032465">
    <property type="entry name" value="ACMSD"/>
</dbReference>
<keyword evidence="1" id="KW-0456">Lyase</keyword>